<accession>A0A217EF16</accession>
<evidence type="ECO:0000313" key="3">
    <source>
        <dbReference type="Proteomes" id="UP000243463"/>
    </source>
</evidence>
<dbReference type="Proteomes" id="UP000243463">
    <property type="component" value="Unassembled WGS sequence"/>
</dbReference>
<gene>
    <name evidence="2" type="ORF">SAMN05444584_0875</name>
</gene>
<evidence type="ECO:0000313" key="2">
    <source>
        <dbReference type="EMBL" id="SNQ28944.1"/>
    </source>
</evidence>
<organism evidence="2 3">
    <name type="scientific">Acinetobacter apis</name>
    <dbReference type="NCBI Taxonomy" id="1229165"/>
    <lineage>
        <taxon>Bacteria</taxon>
        <taxon>Pseudomonadati</taxon>
        <taxon>Pseudomonadota</taxon>
        <taxon>Gammaproteobacteria</taxon>
        <taxon>Moraxellales</taxon>
        <taxon>Moraxellaceae</taxon>
        <taxon>Acinetobacter</taxon>
    </lineage>
</organism>
<feature type="transmembrane region" description="Helical" evidence="1">
    <location>
        <begin position="44"/>
        <end position="63"/>
    </location>
</feature>
<name>A0A217EF16_9GAMM</name>
<dbReference type="OrthoDB" id="6707299at2"/>
<keyword evidence="1" id="KW-0472">Membrane</keyword>
<keyword evidence="1" id="KW-1133">Transmembrane helix</keyword>
<evidence type="ECO:0000256" key="1">
    <source>
        <dbReference type="SAM" id="Phobius"/>
    </source>
</evidence>
<keyword evidence="1" id="KW-0812">Transmembrane</keyword>
<protein>
    <submittedName>
        <fullName evidence="2">Uncharacterized protein</fullName>
    </submittedName>
</protein>
<dbReference type="AlphaFoldDB" id="A0A217EF16"/>
<sequence length="110" mass="12180">MNHKDANFTKDITQKLDTLAKAHKNTPLVMDYVLTEVYKPKRSYYVKAMGFAIAAAIAGIIALPHALNFKNEEHNNAQIAVTNPSKLSPQMVEDLEMVMVLGEDSHSHGS</sequence>
<proteinExistence type="predicted"/>
<keyword evidence="3" id="KW-1185">Reference proteome</keyword>
<dbReference type="EMBL" id="FZLN01000001">
    <property type="protein sequence ID" value="SNQ28944.1"/>
    <property type="molecule type" value="Genomic_DNA"/>
</dbReference>
<reference evidence="3" key="1">
    <citation type="submission" date="2017-06" db="EMBL/GenBank/DDBJ databases">
        <authorList>
            <person name="Varghese N."/>
            <person name="Submissions S."/>
        </authorList>
    </citation>
    <scope>NUCLEOTIDE SEQUENCE [LARGE SCALE GENOMIC DNA]</scope>
    <source>
        <strain evidence="3">ANC 5114</strain>
    </source>
</reference>
<dbReference type="RefSeq" id="WP_088822956.1">
    <property type="nucleotide sequence ID" value="NZ_FZLN01000001.1"/>
</dbReference>